<name>A0A3N4UAJ1_9BURK</name>
<dbReference type="InterPro" id="IPR001509">
    <property type="entry name" value="Epimerase_deHydtase"/>
</dbReference>
<protein>
    <submittedName>
        <fullName evidence="2">NADH dehydrogenase</fullName>
    </submittedName>
</protein>
<dbReference type="InterPro" id="IPR051207">
    <property type="entry name" value="ComplexI_NDUFA9_subunit"/>
</dbReference>
<evidence type="ECO:0000313" key="3">
    <source>
        <dbReference type="Proteomes" id="UP000272193"/>
    </source>
</evidence>
<dbReference type="InterPro" id="IPR036291">
    <property type="entry name" value="NAD(P)-bd_dom_sf"/>
</dbReference>
<dbReference type="AlphaFoldDB" id="A0A3N4UAJ1"/>
<dbReference type="PANTHER" id="PTHR12126">
    <property type="entry name" value="NADH-UBIQUINONE OXIDOREDUCTASE 39 KDA SUBUNIT-RELATED"/>
    <property type="match status" value="1"/>
</dbReference>
<comment type="caution">
    <text evidence="2">The sequence shown here is derived from an EMBL/GenBank/DDBJ whole genome shotgun (WGS) entry which is preliminary data.</text>
</comment>
<sequence>MNKIFVLGGTGFVGRHLCEQLNRAGQRITVATRRLVNAQAIQSLPLVTPIEVDVFDEAQLARQLAGHDAVVNLIAILHGSEEAFERTHVELPERILRAARKAGVRRVIHVSALGVAVDAPSRYLRSKARGEAVFRNAAAAGLIDLTVFRPSVIFGADDRFLNLFAELQRKLPVMPLARAQARLQPVWVEDVALGMTRAISGPQSRESLGQIYEAAGPEVYTLGELARAAGAWAGVNEGRGRPVLPLPDALGWLQAALLELLPGEPLMSRDNLDSLKVDNVATGAFLGLEALGIRPAPPSGIAPGYLGHRGPRSGLDLVRRRVDTP</sequence>
<dbReference type="GO" id="GO:0044877">
    <property type="term" value="F:protein-containing complex binding"/>
    <property type="evidence" value="ECO:0007669"/>
    <property type="project" value="TreeGrafter"/>
</dbReference>
<evidence type="ECO:0000259" key="1">
    <source>
        <dbReference type="Pfam" id="PF01370"/>
    </source>
</evidence>
<feature type="domain" description="NAD-dependent epimerase/dehydratase" evidence="1">
    <location>
        <begin position="4"/>
        <end position="206"/>
    </location>
</feature>
<organism evidence="2 3">
    <name type="scientific">Tibeticola sediminis</name>
    <dbReference type="NCBI Taxonomy" id="1917811"/>
    <lineage>
        <taxon>Bacteria</taxon>
        <taxon>Pseudomonadati</taxon>
        <taxon>Pseudomonadota</taxon>
        <taxon>Betaproteobacteria</taxon>
        <taxon>Burkholderiales</taxon>
        <taxon>Comamonadaceae</taxon>
        <taxon>Tibeticola</taxon>
    </lineage>
</organism>
<gene>
    <name evidence="2" type="ORF">EDC62_1617</name>
</gene>
<dbReference type="Gene3D" id="3.40.50.720">
    <property type="entry name" value="NAD(P)-binding Rossmann-like Domain"/>
    <property type="match status" value="1"/>
</dbReference>
<dbReference type="SUPFAM" id="SSF51735">
    <property type="entry name" value="NAD(P)-binding Rossmann-fold domains"/>
    <property type="match status" value="1"/>
</dbReference>
<reference evidence="2 3" key="1">
    <citation type="submission" date="2018-11" db="EMBL/GenBank/DDBJ databases">
        <title>Genomic Encyclopedia of Type Strains, Phase IV (KMG-IV): sequencing the most valuable type-strain genomes for metagenomic binning, comparative biology and taxonomic classification.</title>
        <authorList>
            <person name="Goeker M."/>
        </authorList>
    </citation>
    <scope>NUCLEOTIDE SEQUENCE [LARGE SCALE GENOMIC DNA]</scope>
    <source>
        <strain evidence="2 3">DSM 101684</strain>
    </source>
</reference>
<dbReference type="Proteomes" id="UP000272193">
    <property type="component" value="Unassembled WGS sequence"/>
</dbReference>
<dbReference type="PANTHER" id="PTHR12126:SF11">
    <property type="entry name" value="NADH DEHYDROGENASE [UBIQUINONE] 1 ALPHA SUBCOMPLEX SUBUNIT 9, MITOCHONDRIAL"/>
    <property type="match status" value="1"/>
</dbReference>
<dbReference type="RefSeq" id="WP_124222447.1">
    <property type="nucleotide sequence ID" value="NZ_RKQL01000003.1"/>
</dbReference>
<evidence type="ECO:0000313" key="2">
    <source>
        <dbReference type="EMBL" id="RPE67733.1"/>
    </source>
</evidence>
<dbReference type="Pfam" id="PF01370">
    <property type="entry name" value="Epimerase"/>
    <property type="match status" value="1"/>
</dbReference>
<accession>A0A3N4UAJ1</accession>
<keyword evidence="3" id="KW-1185">Reference proteome</keyword>
<dbReference type="EMBL" id="RKQL01000003">
    <property type="protein sequence ID" value="RPE67733.1"/>
    <property type="molecule type" value="Genomic_DNA"/>
</dbReference>
<proteinExistence type="predicted"/>
<dbReference type="OrthoDB" id="5292533at2"/>
<dbReference type="CDD" id="cd05271">
    <property type="entry name" value="NDUFA9_like_SDR_a"/>
    <property type="match status" value="1"/>
</dbReference>